<gene>
    <name evidence="6" type="ORF">CA13_25940</name>
</gene>
<dbReference type="CDD" id="cd06439">
    <property type="entry name" value="CESA_like_1"/>
    <property type="match status" value="1"/>
</dbReference>
<dbReference type="OrthoDB" id="9766299at2"/>
<comment type="caution">
    <text evidence="6">The sequence shown here is derived from an EMBL/GenBank/DDBJ whole genome shotgun (WGS) entry which is preliminary data.</text>
</comment>
<feature type="transmembrane region" description="Helical" evidence="4">
    <location>
        <begin position="291"/>
        <end position="312"/>
    </location>
</feature>
<evidence type="ECO:0000259" key="5">
    <source>
        <dbReference type="Pfam" id="PF00535"/>
    </source>
</evidence>
<accession>A0A5C5Z298</accession>
<sequence>MSVLETIFWLAVLAVATPFVLYPAVLCMLSRFRSIRETGTAIPTVTLVISAFNEEAVIGEKLDNALALDYPADKFEIMVISDGSDDRTDGIVAACDDPRVRLCRQVPRLGKSAGLSRFCPEANGDILVFTDANSIFQPDVLCKLLRHFDDPTIGYSVGRQSYAHVDQSASADSENLYWSMELLMKAWESRLSSVVGADGAIYALRKEFFEPLAAEDINDFLLPLKVVAKGYRGIFDPEAVCFEDAAPDFNGEFRRKRRIVNRSLRAVLKVPSAMNPLRVGWFAPQLLAHKVLRWFCPVFLIIMLVSSFVLALREASGSGSVKTYTTILFLQLAGYSIAALYVIPFFRSFRIVYVAYYFLLVNVASALGLGLLLSGRAIGVWKPER</sequence>
<dbReference type="EC" id="2.4.1.-" evidence="6"/>
<dbReference type="Proteomes" id="UP000315010">
    <property type="component" value="Unassembled WGS sequence"/>
</dbReference>
<keyword evidence="7" id="KW-1185">Reference proteome</keyword>
<feature type="transmembrane region" description="Helical" evidence="4">
    <location>
        <begin position="6"/>
        <end position="29"/>
    </location>
</feature>
<evidence type="ECO:0000256" key="1">
    <source>
        <dbReference type="ARBA" id="ARBA00006739"/>
    </source>
</evidence>
<dbReference type="PANTHER" id="PTHR43630">
    <property type="entry name" value="POLY-BETA-1,6-N-ACETYL-D-GLUCOSAMINE SYNTHASE"/>
    <property type="match status" value="1"/>
</dbReference>
<keyword evidence="4" id="KW-0812">Transmembrane</keyword>
<dbReference type="SUPFAM" id="SSF53448">
    <property type="entry name" value="Nucleotide-diphospho-sugar transferases"/>
    <property type="match status" value="1"/>
</dbReference>
<feature type="domain" description="Glycosyltransferase 2-like" evidence="5">
    <location>
        <begin position="47"/>
        <end position="207"/>
    </location>
</feature>
<keyword evidence="2 6" id="KW-0328">Glycosyltransferase</keyword>
<keyword evidence="4" id="KW-1133">Transmembrane helix</keyword>
<feature type="transmembrane region" description="Helical" evidence="4">
    <location>
        <begin position="355"/>
        <end position="378"/>
    </location>
</feature>
<evidence type="ECO:0000313" key="7">
    <source>
        <dbReference type="Proteomes" id="UP000315010"/>
    </source>
</evidence>
<dbReference type="Gene3D" id="3.90.550.10">
    <property type="entry name" value="Spore Coat Polysaccharide Biosynthesis Protein SpsA, Chain A"/>
    <property type="match status" value="1"/>
</dbReference>
<dbReference type="AlphaFoldDB" id="A0A5C5Z298"/>
<evidence type="ECO:0000256" key="3">
    <source>
        <dbReference type="ARBA" id="ARBA00022679"/>
    </source>
</evidence>
<dbReference type="GO" id="GO:0016757">
    <property type="term" value="F:glycosyltransferase activity"/>
    <property type="evidence" value="ECO:0007669"/>
    <property type="project" value="UniProtKB-KW"/>
</dbReference>
<comment type="similarity">
    <text evidence="1">Belongs to the glycosyltransferase 2 family.</text>
</comment>
<dbReference type="Pfam" id="PF00535">
    <property type="entry name" value="Glycos_transf_2"/>
    <property type="match status" value="1"/>
</dbReference>
<evidence type="ECO:0000256" key="4">
    <source>
        <dbReference type="SAM" id="Phobius"/>
    </source>
</evidence>
<evidence type="ECO:0000313" key="6">
    <source>
        <dbReference type="EMBL" id="TWT81146.1"/>
    </source>
</evidence>
<reference evidence="6 7" key="1">
    <citation type="submission" date="2019-02" db="EMBL/GenBank/DDBJ databases">
        <title>Deep-cultivation of Planctomycetes and their phenomic and genomic characterization uncovers novel biology.</title>
        <authorList>
            <person name="Wiegand S."/>
            <person name="Jogler M."/>
            <person name="Boedeker C."/>
            <person name="Pinto D."/>
            <person name="Vollmers J."/>
            <person name="Rivas-Marin E."/>
            <person name="Kohn T."/>
            <person name="Peeters S.H."/>
            <person name="Heuer A."/>
            <person name="Rast P."/>
            <person name="Oberbeckmann S."/>
            <person name="Bunk B."/>
            <person name="Jeske O."/>
            <person name="Meyerdierks A."/>
            <person name="Storesund J.E."/>
            <person name="Kallscheuer N."/>
            <person name="Luecker S."/>
            <person name="Lage O.M."/>
            <person name="Pohl T."/>
            <person name="Merkel B.J."/>
            <person name="Hornburger P."/>
            <person name="Mueller R.-W."/>
            <person name="Bruemmer F."/>
            <person name="Labrenz M."/>
            <person name="Spormann A.M."/>
            <person name="Op Den Camp H."/>
            <person name="Overmann J."/>
            <person name="Amann R."/>
            <person name="Jetten M.S.M."/>
            <person name="Mascher T."/>
            <person name="Medema M.H."/>
            <person name="Devos D.P."/>
            <person name="Kaster A.-K."/>
            <person name="Ovreas L."/>
            <person name="Rohde M."/>
            <person name="Galperin M.Y."/>
            <person name="Jogler C."/>
        </authorList>
    </citation>
    <scope>NUCLEOTIDE SEQUENCE [LARGE SCALE GENOMIC DNA]</scope>
    <source>
        <strain evidence="6 7">CA13</strain>
    </source>
</reference>
<proteinExistence type="inferred from homology"/>
<dbReference type="EMBL" id="SJPJ01000001">
    <property type="protein sequence ID" value="TWT81146.1"/>
    <property type="molecule type" value="Genomic_DNA"/>
</dbReference>
<keyword evidence="3 6" id="KW-0808">Transferase</keyword>
<dbReference type="RefSeq" id="WP_146396842.1">
    <property type="nucleotide sequence ID" value="NZ_SJPJ01000001.1"/>
</dbReference>
<name>A0A5C5Z298_9BACT</name>
<dbReference type="InterPro" id="IPR001173">
    <property type="entry name" value="Glyco_trans_2-like"/>
</dbReference>
<dbReference type="PANTHER" id="PTHR43630:SF1">
    <property type="entry name" value="POLY-BETA-1,6-N-ACETYL-D-GLUCOSAMINE SYNTHASE"/>
    <property type="match status" value="1"/>
</dbReference>
<organism evidence="6 7">
    <name type="scientific">Novipirellula herctigrandis</name>
    <dbReference type="NCBI Taxonomy" id="2527986"/>
    <lineage>
        <taxon>Bacteria</taxon>
        <taxon>Pseudomonadati</taxon>
        <taxon>Planctomycetota</taxon>
        <taxon>Planctomycetia</taxon>
        <taxon>Pirellulales</taxon>
        <taxon>Pirellulaceae</taxon>
        <taxon>Novipirellula</taxon>
    </lineage>
</organism>
<keyword evidence="4" id="KW-0472">Membrane</keyword>
<dbReference type="InterPro" id="IPR029044">
    <property type="entry name" value="Nucleotide-diphossugar_trans"/>
</dbReference>
<evidence type="ECO:0000256" key="2">
    <source>
        <dbReference type="ARBA" id="ARBA00022676"/>
    </source>
</evidence>
<protein>
    <submittedName>
        <fullName evidence="6">Beta-monoglucosyldiacylglycerol synthase</fullName>
        <ecNumber evidence="6">2.4.1.-</ecNumber>
    </submittedName>
</protein>
<feature type="transmembrane region" description="Helical" evidence="4">
    <location>
        <begin position="324"/>
        <end position="343"/>
    </location>
</feature>